<reference evidence="1 2" key="1">
    <citation type="submission" date="2020-05" db="EMBL/GenBank/DDBJ databases">
        <title>Flexivirga sp. ID2601S isolated from air conditioner.</title>
        <authorList>
            <person name="Kim D.H."/>
        </authorList>
    </citation>
    <scope>NUCLEOTIDE SEQUENCE [LARGE SCALE GENOMIC DNA]</scope>
    <source>
        <strain evidence="1 2">ID2601S</strain>
    </source>
</reference>
<dbReference type="Proteomes" id="UP000557772">
    <property type="component" value="Unassembled WGS sequence"/>
</dbReference>
<proteinExistence type="predicted"/>
<protein>
    <recommendedName>
        <fullName evidence="3">NYN domain-containing protein</fullName>
    </recommendedName>
</protein>
<accession>A0A849ADX0</accession>
<dbReference type="EMBL" id="JABENB010000001">
    <property type="protein sequence ID" value="NNG37766.1"/>
    <property type="molecule type" value="Genomic_DNA"/>
</dbReference>
<keyword evidence="2" id="KW-1185">Reference proteome</keyword>
<gene>
    <name evidence="1" type="ORF">HJ588_00560</name>
</gene>
<dbReference type="InterPro" id="IPR010298">
    <property type="entry name" value="YacP-like"/>
</dbReference>
<evidence type="ECO:0000313" key="1">
    <source>
        <dbReference type="EMBL" id="NNG37766.1"/>
    </source>
</evidence>
<comment type="caution">
    <text evidence="1">The sequence shown here is derived from an EMBL/GenBank/DDBJ whole genome shotgun (WGS) entry which is preliminary data.</text>
</comment>
<evidence type="ECO:0000313" key="2">
    <source>
        <dbReference type="Proteomes" id="UP000557772"/>
    </source>
</evidence>
<dbReference type="RefSeq" id="WP_171150958.1">
    <property type="nucleotide sequence ID" value="NZ_JABENB010000001.1"/>
</dbReference>
<organism evidence="1 2">
    <name type="scientific">Flexivirga aerilata</name>
    <dbReference type="NCBI Taxonomy" id="1656889"/>
    <lineage>
        <taxon>Bacteria</taxon>
        <taxon>Bacillati</taxon>
        <taxon>Actinomycetota</taxon>
        <taxon>Actinomycetes</taxon>
        <taxon>Micrococcales</taxon>
        <taxon>Dermacoccaceae</taxon>
        <taxon>Flexivirga</taxon>
    </lineage>
</organism>
<dbReference type="Pfam" id="PF05991">
    <property type="entry name" value="NYN_YacP"/>
    <property type="match status" value="1"/>
</dbReference>
<name>A0A849ADX0_9MICO</name>
<evidence type="ECO:0008006" key="3">
    <source>
        <dbReference type="Google" id="ProtNLM"/>
    </source>
</evidence>
<dbReference type="AlphaFoldDB" id="A0A849ADX0"/>
<sequence>MTRTLIVDGANVVGSRPDGWWKDRAGAAQRLHDRLQGADLDFDRIILVLEGKAKSGVAEADSAPVEIVHAPREGDDEIVEQAKKAVEAGDETTVATADRGLEARVRAVGAGVKSPGSLLRELPGG</sequence>